<keyword evidence="5" id="KW-0496">Mitochondrion</keyword>
<keyword evidence="6" id="KW-0687">Ribonucleoprotein</keyword>
<organism evidence="9 10">
    <name type="scientific">Cimex lectularius</name>
    <name type="common">Bed bug</name>
    <name type="synonym">Acanthia lectularia</name>
    <dbReference type="NCBI Taxonomy" id="79782"/>
    <lineage>
        <taxon>Eukaryota</taxon>
        <taxon>Metazoa</taxon>
        <taxon>Ecdysozoa</taxon>
        <taxon>Arthropoda</taxon>
        <taxon>Hexapoda</taxon>
        <taxon>Insecta</taxon>
        <taxon>Pterygota</taxon>
        <taxon>Neoptera</taxon>
        <taxon>Paraneoptera</taxon>
        <taxon>Hemiptera</taxon>
        <taxon>Heteroptera</taxon>
        <taxon>Panheteroptera</taxon>
        <taxon>Cimicomorpha</taxon>
        <taxon>Cimicidae</taxon>
        <taxon>Cimex</taxon>
    </lineage>
</organism>
<name>A0A8I6RBA7_CIMLE</name>
<dbReference type="GeneID" id="106662440"/>
<dbReference type="AlphaFoldDB" id="A0A8I6RBA7"/>
<dbReference type="KEGG" id="clec:106662440"/>
<dbReference type="PANTHER" id="PTHR34090:SF1">
    <property type="entry name" value="LARGE RIBOSOMAL SUBUNIT PROTEIN ML52"/>
    <property type="match status" value="1"/>
</dbReference>
<protein>
    <recommendedName>
        <fullName evidence="7">Large ribosomal subunit protein mL52</fullName>
    </recommendedName>
    <alternativeName>
        <fullName evidence="8">39S ribosomal protein L52, mitochondrial</fullName>
    </alternativeName>
</protein>
<accession>A0A8I6RBA7</accession>
<evidence type="ECO:0000256" key="1">
    <source>
        <dbReference type="ARBA" id="ARBA00004173"/>
    </source>
</evidence>
<evidence type="ECO:0000313" key="9">
    <source>
        <dbReference type="EnsemblMetazoa" id="XP_014242017.1"/>
    </source>
</evidence>
<dbReference type="GO" id="GO:0003735">
    <property type="term" value="F:structural constituent of ribosome"/>
    <property type="evidence" value="ECO:0007669"/>
    <property type="project" value="InterPro"/>
</dbReference>
<dbReference type="Proteomes" id="UP000494040">
    <property type="component" value="Unassembled WGS sequence"/>
</dbReference>
<evidence type="ECO:0000256" key="2">
    <source>
        <dbReference type="ARBA" id="ARBA00007232"/>
    </source>
</evidence>
<keyword evidence="3" id="KW-0809">Transit peptide</keyword>
<dbReference type="OMA" id="RSIDQKW"/>
<evidence type="ECO:0000313" key="10">
    <source>
        <dbReference type="Proteomes" id="UP000494040"/>
    </source>
</evidence>
<dbReference type="EnsemblMetazoa" id="XM_014386531.2">
    <property type="protein sequence ID" value="XP_014242017.1"/>
    <property type="gene ID" value="LOC106662440"/>
</dbReference>
<dbReference type="RefSeq" id="XP_014242017.1">
    <property type="nucleotide sequence ID" value="XM_014386531.2"/>
</dbReference>
<sequence length="127" mass="14807">MYTRLQKLISPAVLCGQRRLIYLSPITQSIDNVDWRLKKGLPDNPNRMAILRDGPDYTFLDGKPTPYGTGQKLRIMKQREYTAKIIQLSKEVDFALERYRNLKQAEKEQKEMIIASKLKEKGKQHLS</sequence>
<keyword evidence="10" id="KW-1185">Reference proteome</keyword>
<comment type="subcellular location">
    <subcellularLocation>
        <location evidence="1">Mitochondrion</location>
    </subcellularLocation>
</comment>
<dbReference type="CTD" id="122704"/>
<evidence type="ECO:0000256" key="7">
    <source>
        <dbReference type="ARBA" id="ARBA00035181"/>
    </source>
</evidence>
<evidence type="ECO:0000256" key="4">
    <source>
        <dbReference type="ARBA" id="ARBA00022980"/>
    </source>
</evidence>
<comment type="similarity">
    <text evidence="2">Belongs to the mitochondrion-specific ribosomal protein mL52 family.</text>
</comment>
<reference evidence="9" key="1">
    <citation type="submission" date="2022-01" db="UniProtKB">
        <authorList>
            <consortium name="EnsemblMetazoa"/>
        </authorList>
    </citation>
    <scope>IDENTIFICATION</scope>
</reference>
<evidence type="ECO:0000256" key="3">
    <source>
        <dbReference type="ARBA" id="ARBA00022946"/>
    </source>
</evidence>
<dbReference type="GO" id="GO:0032543">
    <property type="term" value="P:mitochondrial translation"/>
    <property type="evidence" value="ECO:0007669"/>
    <property type="project" value="InterPro"/>
</dbReference>
<dbReference type="OrthoDB" id="10249237at2759"/>
<evidence type="ECO:0000256" key="5">
    <source>
        <dbReference type="ARBA" id="ARBA00023128"/>
    </source>
</evidence>
<evidence type="ECO:0000256" key="8">
    <source>
        <dbReference type="ARBA" id="ARBA00035425"/>
    </source>
</evidence>
<dbReference type="InterPro" id="IPR034596">
    <property type="entry name" value="Ribosomal_mL52"/>
</dbReference>
<keyword evidence="4" id="KW-0689">Ribosomal protein</keyword>
<dbReference type="Pfam" id="PF18699">
    <property type="entry name" value="MRPL52"/>
    <property type="match status" value="1"/>
</dbReference>
<dbReference type="PANTHER" id="PTHR34090">
    <property type="entry name" value="39S RIBOSOMAL PROTEIN L52, MITOCHONDRIAL"/>
    <property type="match status" value="1"/>
</dbReference>
<proteinExistence type="inferred from homology"/>
<dbReference type="GO" id="GO:0005762">
    <property type="term" value="C:mitochondrial large ribosomal subunit"/>
    <property type="evidence" value="ECO:0007669"/>
    <property type="project" value="InterPro"/>
</dbReference>
<evidence type="ECO:0000256" key="6">
    <source>
        <dbReference type="ARBA" id="ARBA00023274"/>
    </source>
</evidence>